<accession>A0A090I8I6</accession>
<feature type="transmembrane region" description="Helical" evidence="1">
    <location>
        <begin position="93"/>
        <end position="110"/>
    </location>
</feature>
<name>A0A090I8I6_9GAMM</name>
<dbReference type="AlphaFoldDB" id="A0A090I8I6"/>
<dbReference type="PATRIC" id="fig|80852.17.peg.4174"/>
<keyword evidence="1" id="KW-0812">Transmembrane</keyword>
<keyword evidence="2" id="KW-0614">Plasmid</keyword>
<evidence type="ECO:0000313" key="2">
    <source>
        <dbReference type="EMBL" id="CED57941.1"/>
    </source>
</evidence>
<gene>
    <name evidence="2" type="ORF">AWOD_p920_15</name>
</gene>
<dbReference type="KEGG" id="awd:AWOD_p920_15"/>
<geneLocation type="plasmid" evidence="2 3">
    <name>pAWOD920</name>
</geneLocation>
<keyword evidence="1" id="KW-1133">Transmembrane helix</keyword>
<feature type="transmembrane region" description="Helical" evidence="1">
    <location>
        <begin position="37"/>
        <end position="58"/>
    </location>
</feature>
<evidence type="ECO:0000256" key="1">
    <source>
        <dbReference type="SAM" id="Phobius"/>
    </source>
</evidence>
<dbReference type="Proteomes" id="UP000032427">
    <property type="component" value="Plasmid pAWOD920"/>
</dbReference>
<feature type="transmembrane region" description="Helical" evidence="1">
    <location>
        <begin position="70"/>
        <end position="87"/>
    </location>
</feature>
<keyword evidence="3" id="KW-1185">Reference proteome</keyword>
<sequence>MNKQELLRYVQLTLGALTVAFIMTLTTPEVTLVFTTNTWLCFFIAFSIMLFSFLVNNVLGQKEDSVRTQVIIMTLLILSGGALTYCYLTLPKFMALLAGVWVTLLVGYNINQSFQKCDQTECAAELNNEVESRVNYPPVAIDDEAQSGINSDPEKDVKN</sequence>
<reference evidence="3" key="1">
    <citation type="submission" date="2014-09" db="EMBL/GenBank/DDBJ databases">
        <authorList>
            <person name="Hjerde E."/>
        </authorList>
    </citation>
    <scope>NUCLEOTIDE SEQUENCE [LARGE SCALE GENOMIC DNA]</scope>
    <source>
        <strain evidence="3">06/09/139</strain>
        <plasmid evidence="3">pAWOD920</plasmid>
    </source>
</reference>
<keyword evidence="1" id="KW-0472">Membrane</keyword>
<protein>
    <submittedName>
        <fullName evidence="2">Membrane protein</fullName>
    </submittedName>
</protein>
<feature type="transmembrane region" description="Helical" evidence="1">
    <location>
        <begin position="7"/>
        <end position="25"/>
    </location>
</feature>
<dbReference type="EMBL" id="LN554848">
    <property type="protein sequence ID" value="CED57941.1"/>
    <property type="molecule type" value="Genomic_DNA"/>
</dbReference>
<evidence type="ECO:0000313" key="3">
    <source>
        <dbReference type="Proteomes" id="UP000032427"/>
    </source>
</evidence>
<organism evidence="2 3">
    <name type="scientific">Aliivibrio wodanis</name>
    <dbReference type="NCBI Taxonomy" id="80852"/>
    <lineage>
        <taxon>Bacteria</taxon>
        <taxon>Pseudomonadati</taxon>
        <taxon>Pseudomonadota</taxon>
        <taxon>Gammaproteobacteria</taxon>
        <taxon>Vibrionales</taxon>
        <taxon>Vibrionaceae</taxon>
        <taxon>Aliivibrio</taxon>
    </lineage>
</organism>
<dbReference type="HOGENOM" id="CLU_1657146_0_0_6"/>
<proteinExistence type="predicted"/>
<dbReference type="GeneID" id="28543586"/>